<dbReference type="Proteomes" id="UP001234297">
    <property type="component" value="Chromosome 8"/>
</dbReference>
<comment type="caution">
    <text evidence="1">The sequence shown here is derived from an EMBL/GenBank/DDBJ whole genome shotgun (WGS) entry which is preliminary data.</text>
</comment>
<reference evidence="1 2" key="1">
    <citation type="journal article" date="2022" name="Hortic Res">
        <title>A haplotype resolved chromosomal level avocado genome allows analysis of novel avocado genes.</title>
        <authorList>
            <person name="Nath O."/>
            <person name="Fletcher S.J."/>
            <person name="Hayward A."/>
            <person name="Shaw L.M."/>
            <person name="Masouleh A.K."/>
            <person name="Furtado A."/>
            <person name="Henry R.J."/>
            <person name="Mitter N."/>
        </authorList>
    </citation>
    <scope>NUCLEOTIDE SEQUENCE [LARGE SCALE GENOMIC DNA]</scope>
    <source>
        <strain evidence="2">cv. Hass</strain>
    </source>
</reference>
<organism evidence="1 2">
    <name type="scientific">Persea americana</name>
    <name type="common">Avocado</name>
    <dbReference type="NCBI Taxonomy" id="3435"/>
    <lineage>
        <taxon>Eukaryota</taxon>
        <taxon>Viridiplantae</taxon>
        <taxon>Streptophyta</taxon>
        <taxon>Embryophyta</taxon>
        <taxon>Tracheophyta</taxon>
        <taxon>Spermatophyta</taxon>
        <taxon>Magnoliopsida</taxon>
        <taxon>Magnoliidae</taxon>
        <taxon>Laurales</taxon>
        <taxon>Lauraceae</taxon>
        <taxon>Persea</taxon>
    </lineage>
</organism>
<proteinExistence type="predicted"/>
<sequence length="276" mass="30889">MDISPNQMHCLKNAFDGLEGPVAAFLESAAVDWVIYDLINHWVPRIAAKLKLPCAHFSIFKSPVYGFRGPVSEVIEGRRFTDIESLTNVPPWVQFPTTVSFRSHEAILFQKLIQSMSSVGTEFQRVGTANEECHIIAIRDCQELSLDWLHLLEDLHRKPVFPIRLLPPPILEVDGGDEDWPDHKWLDKQAHGSTVYIAFGSEVRPSKEQVHQLALGLEQAQLPFIWALRSGAHIPEISPLGSEDRINGRGIVRKGWVPQLKILAHPSIGGFLTCGG</sequence>
<protein>
    <submittedName>
        <fullName evidence="1">Uncharacterized protein</fullName>
    </submittedName>
</protein>
<evidence type="ECO:0000313" key="2">
    <source>
        <dbReference type="Proteomes" id="UP001234297"/>
    </source>
</evidence>
<gene>
    <name evidence="1" type="ORF">MRB53_026241</name>
</gene>
<accession>A0ACC2LHS7</accession>
<evidence type="ECO:0000313" key="1">
    <source>
        <dbReference type="EMBL" id="KAJ8632905.1"/>
    </source>
</evidence>
<keyword evidence="2" id="KW-1185">Reference proteome</keyword>
<dbReference type="EMBL" id="CM056816">
    <property type="protein sequence ID" value="KAJ8632905.1"/>
    <property type="molecule type" value="Genomic_DNA"/>
</dbReference>
<name>A0ACC2LHS7_PERAE</name>